<protein>
    <recommendedName>
        <fullName evidence="5">MYND-type domain-containing protein</fullName>
    </recommendedName>
</protein>
<evidence type="ECO:0000256" key="4">
    <source>
        <dbReference type="PROSITE-ProRule" id="PRU00134"/>
    </source>
</evidence>
<dbReference type="STRING" id="675120.N1PQ07"/>
<keyword evidence="2 4" id="KW-0863">Zinc-finger</keyword>
<keyword evidence="7" id="KW-1185">Reference proteome</keyword>
<sequence length="277" mass="30771">MGAWALKLFMCDYDLDLIGHLGVEVGLPALEQQQTGKTATDFRNPASARMLDHQSGRGARYSLYAKLCSHPEVVRKYLDDGALSRVTADLRRKINAAHEWWLKDCYGPGYHLCILGACTMTLGAVLSNQDKAAIRAVYKNCELMRDAVTQLDAALDLHTGYVNGVPWNFGVSSIGEIELASKEDLAFPAKGMINVRGPDHGRNLSYDPYTDEMMALRHPDGMWKDHACGECGSSQSGHGQALLKCSKCKKRCYCSKDCQKEHWKNHRGFCRAPRSIS</sequence>
<reference evidence="7" key="1">
    <citation type="journal article" date="2012" name="PLoS Genet.">
        <title>The genomes of the fungal plant pathogens Cladosporium fulvum and Dothistroma septosporum reveal adaptation to different hosts and lifestyles but also signatures of common ancestry.</title>
        <authorList>
            <person name="de Wit P.J.G.M."/>
            <person name="van der Burgt A."/>
            <person name="Oekmen B."/>
            <person name="Stergiopoulos I."/>
            <person name="Abd-Elsalam K.A."/>
            <person name="Aerts A.L."/>
            <person name="Bahkali A.H."/>
            <person name="Beenen H.G."/>
            <person name="Chettri P."/>
            <person name="Cox M.P."/>
            <person name="Datema E."/>
            <person name="de Vries R.P."/>
            <person name="Dhillon B."/>
            <person name="Ganley A.R."/>
            <person name="Griffiths S.A."/>
            <person name="Guo Y."/>
            <person name="Hamelin R.C."/>
            <person name="Henrissat B."/>
            <person name="Kabir M.S."/>
            <person name="Jashni M.K."/>
            <person name="Kema G."/>
            <person name="Klaubauf S."/>
            <person name="Lapidus A."/>
            <person name="Levasseur A."/>
            <person name="Lindquist E."/>
            <person name="Mehrabi R."/>
            <person name="Ohm R.A."/>
            <person name="Owen T.J."/>
            <person name="Salamov A."/>
            <person name="Schwelm A."/>
            <person name="Schijlen E."/>
            <person name="Sun H."/>
            <person name="van den Burg H.A."/>
            <person name="van Ham R.C.H.J."/>
            <person name="Zhang S."/>
            <person name="Goodwin S.B."/>
            <person name="Grigoriev I.V."/>
            <person name="Collemare J."/>
            <person name="Bradshaw R.E."/>
        </authorList>
    </citation>
    <scope>NUCLEOTIDE SEQUENCE [LARGE SCALE GENOMIC DNA]</scope>
    <source>
        <strain evidence="7">NZE10 / CBS 128990</strain>
    </source>
</reference>
<keyword evidence="1" id="KW-0479">Metal-binding</keyword>
<dbReference type="Gene3D" id="6.10.140.2220">
    <property type="match status" value="1"/>
</dbReference>
<accession>N1PQ07</accession>
<dbReference type="HOGENOM" id="CLU_1045816_0_0_1"/>
<evidence type="ECO:0000313" key="7">
    <source>
        <dbReference type="Proteomes" id="UP000016933"/>
    </source>
</evidence>
<reference evidence="6 7" key="2">
    <citation type="journal article" date="2012" name="PLoS Pathog.">
        <title>Diverse lifestyles and strategies of plant pathogenesis encoded in the genomes of eighteen Dothideomycetes fungi.</title>
        <authorList>
            <person name="Ohm R.A."/>
            <person name="Feau N."/>
            <person name="Henrissat B."/>
            <person name="Schoch C.L."/>
            <person name="Horwitz B.A."/>
            <person name="Barry K.W."/>
            <person name="Condon B.J."/>
            <person name="Copeland A.C."/>
            <person name="Dhillon B."/>
            <person name="Glaser F."/>
            <person name="Hesse C.N."/>
            <person name="Kosti I."/>
            <person name="LaButti K."/>
            <person name="Lindquist E.A."/>
            <person name="Lucas S."/>
            <person name="Salamov A.A."/>
            <person name="Bradshaw R.E."/>
            <person name="Ciuffetti L."/>
            <person name="Hamelin R.C."/>
            <person name="Kema G.H.J."/>
            <person name="Lawrence C."/>
            <person name="Scott J.A."/>
            <person name="Spatafora J.W."/>
            <person name="Turgeon B.G."/>
            <person name="de Wit P.J.G.M."/>
            <person name="Zhong S."/>
            <person name="Goodwin S.B."/>
            <person name="Grigoriev I.V."/>
        </authorList>
    </citation>
    <scope>NUCLEOTIDE SEQUENCE [LARGE SCALE GENOMIC DNA]</scope>
    <source>
        <strain evidence="7">NZE10 / CBS 128990</strain>
    </source>
</reference>
<dbReference type="Proteomes" id="UP000016933">
    <property type="component" value="Unassembled WGS sequence"/>
</dbReference>
<dbReference type="EMBL" id="KB446538">
    <property type="protein sequence ID" value="EME45516.1"/>
    <property type="molecule type" value="Genomic_DNA"/>
</dbReference>
<name>N1PQ07_DOTSN</name>
<feature type="domain" description="MYND-type" evidence="5">
    <location>
        <begin position="228"/>
        <end position="270"/>
    </location>
</feature>
<evidence type="ECO:0000256" key="3">
    <source>
        <dbReference type="ARBA" id="ARBA00022833"/>
    </source>
</evidence>
<dbReference type="InterPro" id="IPR002893">
    <property type="entry name" value="Znf_MYND"/>
</dbReference>
<evidence type="ECO:0000313" key="6">
    <source>
        <dbReference type="EMBL" id="EME45516.1"/>
    </source>
</evidence>
<evidence type="ECO:0000256" key="1">
    <source>
        <dbReference type="ARBA" id="ARBA00022723"/>
    </source>
</evidence>
<organism evidence="6 7">
    <name type="scientific">Dothistroma septosporum (strain NZE10 / CBS 128990)</name>
    <name type="common">Red band needle blight fungus</name>
    <name type="synonym">Mycosphaerella pini</name>
    <dbReference type="NCBI Taxonomy" id="675120"/>
    <lineage>
        <taxon>Eukaryota</taxon>
        <taxon>Fungi</taxon>
        <taxon>Dikarya</taxon>
        <taxon>Ascomycota</taxon>
        <taxon>Pezizomycotina</taxon>
        <taxon>Dothideomycetes</taxon>
        <taxon>Dothideomycetidae</taxon>
        <taxon>Mycosphaerellales</taxon>
        <taxon>Mycosphaerellaceae</taxon>
        <taxon>Dothistroma</taxon>
    </lineage>
</organism>
<keyword evidence="3" id="KW-0862">Zinc</keyword>
<dbReference type="Pfam" id="PF01753">
    <property type="entry name" value="zf-MYND"/>
    <property type="match status" value="1"/>
</dbReference>
<dbReference type="OrthoDB" id="3648505at2759"/>
<proteinExistence type="predicted"/>
<dbReference type="eggNOG" id="ENOG502SYNC">
    <property type="taxonomic scope" value="Eukaryota"/>
</dbReference>
<dbReference type="AlphaFoldDB" id="N1PQ07"/>
<evidence type="ECO:0000256" key="2">
    <source>
        <dbReference type="ARBA" id="ARBA00022771"/>
    </source>
</evidence>
<dbReference type="OMA" id="MGAWGYC"/>
<dbReference type="SUPFAM" id="SSF144232">
    <property type="entry name" value="HIT/MYND zinc finger-like"/>
    <property type="match status" value="1"/>
</dbReference>
<dbReference type="PROSITE" id="PS50865">
    <property type="entry name" value="ZF_MYND_2"/>
    <property type="match status" value="1"/>
</dbReference>
<evidence type="ECO:0000259" key="5">
    <source>
        <dbReference type="PROSITE" id="PS50865"/>
    </source>
</evidence>
<gene>
    <name evidence="6" type="ORF">DOTSEDRAFT_128531</name>
</gene>
<dbReference type="GO" id="GO:0008270">
    <property type="term" value="F:zinc ion binding"/>
    <property type="evidence" value="ECO:0007669"/>
    <property type="project" value="UniProtKB-KW"/>
</dbReference>